<accession>A0ABT6NA97</accession>
<dbReference type="PANTHER" id="PTHR43479">
    <property type="entry name" value="ACREF/ENVCD OPERON REPRESSOR-RELATED"/>
    <property type="match status" value="1"/>
</dbReference>
<evidence type="ECO:0000313" key="5">
    <source>
        <dbReference type="Proteomes" id="UP001158045"/>
    </source>
</evidence>
<evidence type="ECO:0000259" key="3">
    <source>
        <dbReference type="PROSITE" id="PS50977"/>
    </source>
</evidence>
<dbReference type="Gene3D" id="1.10.357.10">
    <property type="entry name" value="Tetracycline Repressor, domain 2"/>
    <property type="match status" value="1"/>
</dbReference>
<proteinExistence type="predicted"/>
<dbReference type="Pfam" id="PF00440">
    <property type="entry name" value="TetR_N"/>
    <property type="match status" value="1"/>
</dbReference>
<gene>
    <name evidence="4" type="ORF">QE109_04215</name>
</gene>
<evidence type="ECO:0000256" key="1">
    <source>
        <dbReference type="ARBA" id="ARBA00023125"/>
    </source>
</evidence>
<feature type="DNA-binding region" description="H-T-H motif" evidence="2">
    <location>
        <begin position="29"/>
        <end position="48"/>
    </location>
</feature>
<dbReference type="PROSITE" id="PS50977">
    <property type="entry name" value="HTH_TETR_2"/>
    <property type="match status" value="1"/>
</dbReference>
<keyword evidence="5" id="KW-1185">Reference proteome</keyword>
<name>A0ABT6NA97_9FIRM</name>
<dbReference type="Proteomes" id="UP001158045">
    <property type="component" value="Unassembled WGS sequence"/>
</dbReference>
<evidence type="ECO:0000313" key="4">
    <source>
        <dbReference type="EMBL" id="MDH8677338.1"/>
    </source>
</evidence>
<protein>
    <submittedName>
        <fullName evidence="4">TetR/AcrR family transcriptional regulator</fullName>
    </submittedName>
</protein>
<dbReference type="SUPFAM" id="SSF46689">
    <property type="entry name" value="Homeodomain-like"/>
    <property type="match status" value="1"/>
</dbReference>
<feature type="domain" description="HTH tetR-type" evidence="3">
    <location>
        <begin position="6"/>
        <end position="66"/>
    </location>
</feature>
<dbReference type="PRINTS" id="PR00455">
    <property type="entry name" value="HTHTETR"/>
</dbReference>
<dbReference type="EMBL" id="JARYZI010000002">
    <property type="protein sequence ID" value="MDH8677338.1"/>
    <property type="molecule type" value="Genomic_DNA"/>
</dbReference>
<dbReference type="InterPro" id="IPR050624">
    <property type="entry name" value="HTH-type_Tx_Regulator"/>
</dbReference>
<comment type="caution">
    <text evidence="4">The sequence shown here is derived from an EMBL/GenBank/DDBJ whole genome shotgun (WGS) entry which is preliminary data.</text>
</comment>
<keyword evidence="1 2" id="KW-0238">DNA-binding</keyword>
<dbReference type="InterPro" id="IPR009057">
    <property type="entry name" value="Homeodomain-like_sf"/>
</dbReference>
<dbReference type="PANTHER" id="PTHR43479:SF11">
    <property type="entry name" value="ACREF_ENVCD OPERON REPRESSOR-RELATED"/>
    <property type="match status" value="1"/>
</dbReference>
<dbReference type="RefSeq" id="WP_281093148.1">
    <property type="nucleotide sequence ID" value="NZ_JARYZI010000002.1"/>
</dbReference>
<sequence length="181" mass="20952">MPKIIDNPTAAILEASKEILLADGYDGLNMRRVAVKCNIATGTVYNYFENKDSLIIQMMMDYWNQYFNVIDTIDNEEKDFYTKLAMIYDHFKRFTDDFHTIFLTQSFMLGYKGDAHSNRMDFMIKLQNRLAALISVKAKNTGKSIDDDEIAEFILANFVAISYVPSFTYQKFHKILFAILG</sequence>
<evidence type="ECO:0000256" key="2">
    <source>
        <dbReference type="PROSITE-ProRule" id="PRU00335"/>
    </source>
</evidence>
<dbReference type="InterPro" id="IPR001647">
    <property type="entry name" value="HTH_TetR"/>
</dbReference>
<organism evidence="4 5">
    <name type="scientific">Fusibacter bizertensis</name>
    <dbReference type="NCBI Taxonomy" id="1488331"/>
    <lineage>
        <taxon>Bacteria</taxon>
        <taxon>Bacillati</taxon>
        <taxon>Bacillota</taxon>
        <taxon>Clostridia</taxon>
        <taxon>Eubacteriales</taxon>
        <taxon>Eubacteriales Family XII. Incertae Sedis</taxon>
        <taxon>Fusibacter</taxon>
    </lineage>
</organism>
<reference evidence="4 5" key="1">
    <citation type="submission" date="2023-04" db="EMBL/GenBank/DDBJ databases">
        <title>Fusibacter bizertensis strain WBS, isolated from littoral bottom sediments of the Arctic seas - biochemical and genomic analysis.</title>
        <authorList>
            <person name="Brioukhanov A.L."/>
        </authorList>
    </citation>
    <scope>NUCLEOTIDE SEQUENCE [LARGE SCALE GENOMIC DNA]</scope>
    <source>
        <strain evidence="4 5">WBS</strain>
    </source>
</reference>